<keyword evidence="2" id="KW-1185">Reference proteome</keyword>
<dbReference type="RefSeq" id="WP_378067633.1">
    <property type="nucleotide sequence ID" value="NZ_JBHSBL010000015.1"/>
</dbReference>
<organism evidence="1 2">
    <name type="scientific">Actinoplanes subglobosus</name>
    <dbReference type="NCBI Taxonomy" id="1547892"/>
    <lineage>
        <taxon>Bacteria</taxon>
        <taxon>Bacillati</taxon>
        <taxon>Actinomycetota</taxon>
        <taxon>Actinomycetes</taxon>
        <taxon>Micromonosporales</taxon>
        <taxon>Micromonosporaceae</taxon>
        <taxon>Actinoplanes</taxon>
    </lineage>
</organism>
<name>A0ABV8IUV3_9ACTN</name>
<evidence type="ECO:0000313" key="2">
    <source>
        <dbReference type="Proteomes" id="UP001595867"/>
    </source>
</evidence>
<dbReference type="EMBL" id="JBHSBL010000015">
    <property type="protein sequence ID" value="MFC4066669.1"/>
    <property type="molecule type" value="Genomic_DNA"/>
</dbReference>
<dbReference type="Proteomes" id="UP001595867">
    <property type="component" value="Unassembled WGS sequence"/>
</dbReference>
<reference evidence="2" key="1">
    <citation type="journal article" date="2019" name="Int. J. Syst. Evol. Microbiol.">
        <title>The Global Catalogue of Microorganisms (GCM) 10K type strain sequencing project: providing services to taxonomists for standard genome sequencing and annotation.</title>
        <authorList>
            <consortium name="The Broad Institute Genomics Platform"/>
            <consortium name="The Broad Institute Genome Sequencing Center for Infectious Disease"/>
            <person name="Wu L."/>
            <person name="Ma J."/>
        </authorList>
    </citation>
    <scope>NUCLEOTIDE SEQUENCE [LARGE SCALE GENOMIC DNA]</scope>
    <source>
        <strain evidence="2">TBRC 5832</strain>
    </source>
</reference>
<evidence type="ECO:0000313" key="1">
    <source>
        <dbReference type="EMBL" id="MFC4066669.1"/>
    </source>
</evidence>
<sequence>MPYLDSPEDNIDKTLFYRWWLMRYNFLDADLPGNDYQFPTSMEGVLGYNNAIVLTVGMFVDDLKYFRDPSWSYGPWLSAGEVAKSGKYVDNPGDPANWSNSYTQYISEAAWRSYQLHGGPASVARNLAVTPGDHPAGIAASVAGTQGTVQIESRVGFRLLLRASGTLRPAVTADRITMR</sequence>
<gene>
    <name evidence="1" type="ORF">ACFO0C_17160</name>
</gene>
<proteinExistence type="predicted"/>
<accession>A0ABV8IUV3</accession>
<comment type="caution">
    <text evidence="1">The sequence shown here is derived from an EMBL/GenBank/DDBJ whole genome shotgun (WGS) entry which is preliminary data.</text>
</comment>
<protein>
    <submittedName>
        <fullName evidence="1">Uncharacterized protein</fullName>
    </submittedName>
</protein>